<organism evidence="10">
    <name type="scientific">Selaginella moellendorffii</name>
    <name type="common">Spikemoss</name>
    <dbReference type="NCBI Taxonomy" id="88036"/>
    <lineage>
        <taxon>Eukaryota</taxon>
        <taxon>Viridiplantae</taxon>
        <taxon>Streptophyta</taxon>
        <taxon>Embryophyta</taxon>
        <taxon>Tracheophyta</taxon>
        <taxon>Lycopodiopsida</taxon>
        <taxon>Selaginellales</taxon>
        <taxon>Selaginellaceae</taxon>
        <taxon>Selaginella</taxon>
    </lineage>
</organism>
<dbReference type="EMBL" id="GL377587">
    <property type="protein sequence ID" value="EFJ25384.1"/>
    <property type="molecule type" value="Genomic_DNA"/>
</dbReference>
<gene>
    <name evidence="9" type="ORF">SELMODRAFT_19807</name>
</gene>
<comment type="similarity">
    <text evidence="2">Belongs to the major facilitator superfamily. Sugar transporter (TC 2.A.1.1) family.</text>
</comment>
<evidence type="ECO:0000256" key="1">
    <source>
        <dbReference type="ARBA" id="ARBA00004141"/>
    </source>
</evidence>
<dbReference type="Gramene" id="EFJ25384">
    <property type="protein sequence ID" value="EFJ25384"/>
    <property type="gene ID" value="SELMODRAFT_19807"/>
</dbReference>
<feature type="domain" description="Major facilitator superfamily (MFS) profile" evidence="8">
    <location>
        <begin position="1"/>
        <end position="52"/>
    </location>
</feature>
<evidence type="ECO:0000256" key="7">
    <source>
        <dbReference type="SAM" id="Phobius"/>
    </source>
</evidence>
<dbReference type="HOGENOM" id="CLU_3093690_0_0_1"/>
<reference evidence="9 10" key="1">
    <citation type="journal article" date="2011" name="Science">
        <title>The Selaginella genome identifies genetic changes associated with the evolution of vascular plants.</title>
        <authorList>
            <person name="Banks J.A."/>
            <person name="Nishiyama T."/>
            <person name="Hasebe M."/>
            <person name="Bowman J.L."/>
            <person name="Gribskov M."/>
            <person name="dePamphilis C."/>
            <person name="Albert V.A."/>
            <person name="Aono N."/>
            <person name="Aoyama T."/>
            <person name="Ambrose B.A."/>
            <person name="Ashton N.W."/>
            <person name="Axtell M.J."/>
            <person name="Barker E."/>
            <person name="Barker M.S."/>
            <person name="Bennetzen J.L."/>
            <person name="Bonawitz N.D."/>
            <person name="Chapple C."/>
            <person name="Cheng C."/>
            <person name="Correa L.G."/>
            <person name="Dacre M."/>
            <person name="DeBarry J."/>
            <person name="Dreyer I."/>
            <person name="Elias M."/>
            <person name="Engstrom E.M."/>
            <person name="Estelle M."/>
            <person name="Feng L."/>
            <person name="Finet C."/>
            <person name="Floyd S.K."/>
            <person name="Frommer W.B."/>
            <person name="Fujita T."/>
            <person name="Gramzow L."/>
            <person name="Gutensohn M."/>
            <person name="Harholt J."/>
            <person name="Hattori M."/>
            <person name="Heyl A."/>
            <person name="Hirai T."/>
            <person name="Hiwatashi Y."/>
            <person name="Ishikawa M."/>
            <person name="Iwata M."/>
            <person name="Karol K.G."/>
            <person name="Koehler B."/>
            <person name="Kolukisaoglu U."/>
            <person name="Kubo M."/>
            <person name="Kurata T."/>
            <person name="Lalonde S."/>
            <person name="Li K."/>
            <person name="Li Y."/>
            <person name="Litt A."/>
            <person name="Lyons E."/>
            <person name="Manning G."/>
            <person name="Maruyama T."/>
            <person name="Michael T.P."/>
            <person name="Mikami K."/>
            <person name="Miyazaki S."/>
            <person name="Morinaga S."/>
            <person name="Murata T."/>
            <person name="Mueller-Roeber B."/>
            <person name="Nelson D.R."/>
            <person name="Obara M."/>
            <person name="Oguri Y."/>
            <person name="Olmstead R.G."/>
            <person name="Onodera N."/>
            <person name="Petersen B.L."/>
            <person name="Pils B."/>
            <person name="Prigge M."/>
            <person name="Rensing S.A."/>
            <person name="Riano-Pachon D.M."/>
            <person name="Roberts A.W."/>
            <person name="Sato Y."/>
            <person name="Scheller H.V."/>
            <person name="Schulz B."/>
            <person name="Schulz C."/>
            <person name="Shakirov E.V."/>
            <person name="Shibagaki N."/>
            <person name="Shinohara N."/>
            <person name="Shippen D.E."/>
            <person name="Soerensen I."/>
            <person name="Sotooka R."/>
            <person name="Sugimoto N."/>
            <person name="Sugita M."/>
            <person name="Sumikawa N."/>
            <person name="Tanurdzic M."/>
            <person name="Theissen G."/>
            <person name="Ulvskov P."/>
            <person name="Wakazuki S."/>
            <person name="Weng J.K."/>
            <person name="Willats W.W."/>
            <person name="Wipf D."/>
            <person name="Wolf P.G."/>
            <person name="Yang L."/>
            <person name="Zimmer A.D."/>
            <person name="Zhu Q."/>
            <person name="Mitros T."/>
            <person name="Hellsten U."/>
            <person name="Loque D."/>
            <person name="Otillar R."/>
            <person name="Salamov A."/>
            <person name="Schmutz J."/>
            <person name="Shapiro H."/>
            <person name="Lindquist E."/>
            <person name="Lucas S."/>
            <person name="Rokhsar D."/>
            <person name="Grigoriev I.V."/>
        </authorList>
    </citation>
    <scope>NUCLEOTIDE SEQUENCE [LARGE SCALE GENOMIC DNA]</scope>
</reference>
<evidence type="ECO:0000256" key="5">
    <source>
        <dbReference type="ARBA" id="ARBA00022989"/>
    </source>
</evidence>
<dbReference type="InterPro" id="IPR020846">
    <property type="entry name" value="MFS_dom"/>
</dbReference>
<comment type="subcellular location">
    <subcellularLocation>
        <location evidence="1">Membrane</location>
        <topology evidence="1">Multi-pass membrane protein</topology>
    </subcellularLocation>
</comment>
<keyword evidence="4 7" id="KW-0812">Transmembrane</keyword>
<keyword evidence="10" id="KW-1185">Reference proteome</keyword>
<dbReference type="GO" id="GO:0015144">
    <property type="term" value="F:carbohydrate transmembrane transporter activity"/>
    <property type="evidence" value="ECO:0007669"/>
    <property type="project" value="InterPro"/>
</dbReference>
<dbReference type="eggNOG" id="KOG0254">
    <property type="taxonomic scope" value="Eukaryota"/>
</dbReference>
<dbReference type="Pfam" id="PF00083">
    <property type="entry name" value="Sugar_tr"/>
    <property type="match status" value="1"/>
</dbReference>
<dbReference type="AlphaFoldDB" id="D8RRE3"/>
<sequence length="52" mass="5843">SEIFPLETRSAGQSITVLVNLLFTFLIAQAFLWLLCHLKYGIFLLFAALVTV</sequence>
<protein>
    <recommendedName>
        <fullName evidence="8">Major facilitator superfamily (MFS) profile domain-containing protein</fullName>
    </recommendedName>
</protein>
<keyword evidence="3" id="KW-0813">Transport</keyword>
<evidence type="ECO:0000256" key="3">
    <source>
        <dbReference type="ARBA" id="ARBA00022448"/>
    </source>
</evidence>
<name>D8RRE3_SELML</name>
<dbReference type="GO" id="GO:0016020">
    <property type="term" value="C:membrane"/>
    <property type="evidence" value="ECO:0007669"/>
    <property type="project" value="UniProtKB-SubCell"/>
</dbReference>
<proteinExistence type="inferred from homology"/>
<keyword evidence="6 7" id="KW-0472">Membrane</keyword>
<dbReference type="InterPro" id="IPR036259">
    <property type="entry name" value="MFS_trans_sf"/>
</dbReference>
<evidence type="ECO:0000256" key="4">
    <source>
        <dbReference type="ARBA" id="ARBA00022692"/>
    </source>
</evidence>
<evidence type="ECO:0000259" key="8">
    <source>
        <dbReference type="PROSITE" id="PS50850"/>
    </source>
</evidence>
<dbReference type="KEGG" id="smo:SELMODRAFT_19807"/>
<dbReference type="InterPro" id="IPR005828">
    <property type="entry name" value="MFS_sugar_transport-like"/>
</dbReference>
<dbReference type="Proteomes" id="UP000001514">
    <property type="component" value="Unassembled WGS sequence"/>
</dbReference>
<evidence type="ECO:0000313" key="9">
    <source>
        <dbReference type="EMBL" id="EFJ25384.1"/>
    </source>
</evidence>
<feature type="transmembrane region" description="Helical" evidence="7">
    <location>
        <begin position="15"/>
        <end position="36"/>
    </location>
</feature>
<dbReference type="PROSITE" id="PS50850">
    <property type="entry name" value="MFS"/>
    <property type="match status" value="1"/>
</dbReference>
<dbReference type="PANTHER" id="PTHR23500:SF14">
    <property type="entry name" value="SUGAR TRANSPORT PROTEIN 14"/>
    <property type="match status" value="1"/>
</dbReference>
<dbReference type="PANTHER" id="PTHR23500">
    <property type="entry name" value="SOLUTE CARRIER FAMILY 2, FACILITATED GLUCOSE TRANSPORTER"/>
    <property type="match status" value="1"/>
</dbReference>
<evidence type="ECO:0000256" key="2">
    <source>
        <dbReference type="ARBA" id="ARBA00010992"/>
    </source>
</evidence>
<feature type="non-terminal residue" evidence="9">
    <location>
        <position position="52"/>
    </location>
</feature>
<dbReference type="InterPro" id="IPR045262">
    <property type="entry name" value="STP/PLT_plant"/>
</dbReference>
<dbReference type="InParanoid" id="D8RRE3"/>
<accession>D8RRE3</accession>
<dbReference type="SUPFAM" id="SSF103473">
    <property type="entry name" value="MFS general substrate transporter"/>
    <property type="match status" value="1"/>
</dbReference>
<dbReference type="Gene3D" id="1.20.1250.20">
    <property type="entry name" value="MFS general substrate transporter like domains"/>
    <property type="match status" value="1"/>
</dbReference>
<evidence type="ECO:0000313" key="10">
    <source>
        <dbReference type="Proteomes" id="UP000001514"/>
    </source>
</evidence>
<feature type="non-terminal residue" evidence="9">
    <location>
        <position position="1"/>
    </location>
</feature>
<evidence type="ECO:0000256" key="6">
    <source>
        <dbReference type="ARBA" id="ARBA00023136"/>
    </source>
</evidence>
<keyword evidence="5 7" id="KW-1133">Transmembrane helix</keyword>